<dbReference type="Pfam" id="PF13377">
    <property type="entry name" value="Peripla_BP_3"/>
    <property type="match status" value="1"/>
</dbReference>
<dbReference type="InterPro" id="IPR028082">
    <property type="entry name" value="Peripla_BP_I"/>
</dbReference>
<dbReference type="OrthoDB" id="9803256at2"/>
<comment type="caution">
    <text evidence="5">The sequence shown here is derived from an EMBL/GenBank/DDBJ whole genome shotgun (WGS) entry which is preliminary data.</text>
</comment>
<dbReference type="InterPro" id="IPR046335">
    <property type="entry name" value="LacI/GalR-like_sensor"/>
</dbReference>
<dbReference type="SUPFAM" id="SSF53822">
    <property type="entry name" value="Periplasmic binding protein-like I"/>
    <property type="match status" value="1"/>
</dbReference>
<dbReference type="SMART" id="SM00354">
    <property type="entry name" value="HTH_LACI"/>
    <property type="match status" value="1"/>
</dbReference>
<evidence type="ECO:0000256" key="3">
    <source>
        <dbReference type="ARBA" id="ARBA00023163"/>
    </source>
</evidence>
<dbReference type="Gene3D" id="1.10.260.40">
    <property type="entry name" value="lambda repressor-like DNA-binding domains"/>
    <property type="match status" value="1"/>
</dbReference>
<name>A0A2S6I482_9BACT</name>
<evidence type="ECO:0000256" key="2">
    <source>
        <dbReference type="ARBA" id="ARBA00023125"/>
    </source>
</evidence>
<dbReference type="GO" id="GO:0000976">
    <property type="term" value="F:transcription cis-regulatory region binding"/>
    <property type="evidence" value="ECO:0007669"/>
    <property type="project" value="TreeGrafter"/>
</dbReference>
<proteinExistence type="predicted"/>
<feature type="domain" description="HTH lacI-type" evidence="4">
    <location>
        <begin position="9"/>
        <end position="63"/>
    </location>
</feature>
<keyword evidence="2" id="KW-0238">DNA-binding</keyword>
<organism evidence="5 6">
    <name type="scientific">Neolewinella xylanilytica</name>
    <dbReference type="NCBI Taxonomy" id="1514080"/>
    <lineage>
        <taxon>Bacteria</taxon>
        <taxon>Pseudomonadati</taxon>
        <taxon>Bacteroidota</taxon>
        <taxon>Saprospiria</taxon>
        <taxon>Saprospirales</taxon>
        <taxon>Lewinellaceae</taxon>
        <taxon>Neolewinella</taxon>
    </lineage>
</organism>
<evidence type="ECO:0000313" key="6">
    <source>
        <dbReference type="Proteomes" id="UP000237662"/>
    </source>
</evidence>
<dbReference type="GO" id="GO:0003700">
    <property type="term" value="F:DNA-binding transcription factor activity"/>
    <property type="evidence" value="ECO:0007669"/>
    <property type="project" value="TreeGrafter"/>
</dbReference>
<dbReference type="CDD" id="cd01392">
    <property type="entry name" value="HTH_LacI"/>
    <property type="match status" value="1"/>
</dbReference>
<dbReference type="InterPro" id="IPR010982">
    <property type="entry name" value="Lambda_DNA-bd_dom_sf"/>
</dbReference>
<dbReference type="RefSeq" id="WP_104420352.1">
    <property type="nucleotide sequence ID" value="NZ_PTJC01000006.1"/>
</dbReference>
<dbReference type="Proteomes" id="UP000237662">
    <property type="component" value="Unassembled WGS sequence"/>
</dbReference>
<keyword evidence="3" id="KW-0804">Transcription</keyword>
<dbReference type="PROSITE" id="PS50932">
    <property type="entry name" value="HTH_LACI_2"/>
    <property type="match status" value="1"/>
</dbReference>
<evidence type="ECO:0000259" key="4">
    <source>
        <dbReference type="PROSITE" id="PS50932"/>
    </source>
</evidence>
<dbReference type="PANTHER" id="PTHR30146:SF109">
    <property type="entry name" value="HTH-TYPE TRANSCRIPTIONAL REGULATOR GALS"/>
    <property type="match status" value="1"/>
</dbReference>
<dbReference type="AlphaFoldDB" id="A0A2S6I482"/>
<protein>
    <submittedName>
        <fullName evidence="5">LacI family transcriptional regulator</fullName>
    </submittedName>
</protein>
<evidence type="ECO:0000256" key="1">
    <source>
        <dbReference type="ARBA" id="ARBA00023015"/>
    </source>
</evidence>
<dbReference type="Pfam" id="PF00356">
    <property type="entry name" value="LacI"/>
    <property type="match status" value="1"/>
</dbReference>
<keyword evidence="1" id="KW-0805">Transcription regulation</keyword>
<reference evidence="5 6" key="1">
    <citation type="submission" date="2018-02" db="EMBL/GenBank/DDBJ databases">
        <title>Genomic Encyclopedia of Archaeal and Bacterial Type Strains, Phase II (KMG-II): from individual species to whole genera.</title>
        <authorList>
            <person name="Goeker M."/>
        </authorList>
    </citation>
    <scope>NUCLEOTIDE SEQUENCE [LARGE SCALE GENOMIC DNA]</scope>
    <source>
        <strain evidence="5 6">DSM 29526</strain>
    </source>
</reference>
<dbReference type="PANTHER" id="PTHR30146">
    <property type="entry name" value="LACI-RELATED TRANSCRIPTIONAL REPRESSOR"/>
    <property type="match status" value="1"/>
</dbReference>
<dbReference type="CDD" id="cd06267">
    <property type="entry name" value="PBP1_LacI_sugar_binding-like"/>
    <property type="match status" value="1"/>
</dbReference>
<evidence type="ECO:0000313" key="5">
    <source>
        <dbReference type="EMBL" id="PPK85871.1"/>
    </source>
</evidence>
<dbReference type="SUPFAM" id="SSF47413">
    <property type="entry name" value="lambda repressor-like DNA-binding domains"/>
    <property type="match status" value="1"/>
</dbReference>
<gene>
    <name evidence="5" type="ORF">CLV84_2778</name>
</gene>
<dbReference type="EMBL" id="PTJC01000006">
    <property type="protein sequence ID" value="PPK85871.1"/>
    <property type="molecule type" value="Genomic_DNA"/>
</dbReference>
<sequence>MNKNRKKRVTIYDLAMELNVAPSTVSRALQDHFSIGRETRDAVKELARKRGYRTNVVAANLRMQTSNTIGVLVPWINRPFISSLISGVEEAAQEFGYNVIISQSQDCYDREVANVKTLVDSRIHALLVSLAMETTHYDHIEEIIRGGTPVVFVDRVPSSLPGHRVIIDNYQAAFEATQHLIDQGCKRIAIFSGAQHQQIYRERQLGYLAALDQNGLDIDQDLICSLDRLTLDEGYRLTEKLFLLDSRPDGIFSTNDGAAVGAIKFARQNNIPIPEELALIGFNNDPICEIVEPQLSSMTHPAAQMGRQALLQALKVATPEATTENLLVQLTTEVIIRASSRKTQATTSPE</sequence>
<dbReference type="Gene3D" id="3.40.50.2300">
    <property type="match status" value="2"/>
</dbReference>
<accession>A0A2S6I482</accession>
<keyword evidence="6" id="KW-1185">Reference proteome</keyword>
<dbReference type="InterPro" id="IPR000843">
    <property type="entry name" value="HTH_LacI"/>
</dbReference>